<evidence type="ECO:0000313" key="2">
    <source>
        <dbReference type="Proteomes" id="UP000070319"/>
    </source>
</evidence>
<protein>
    <submittedName>
        <fullName evidence="1">Uncharacterized protein</fullName>
    </submittedName>
</protein>
<dbReference type="EMBL" id="LTDF01000088">
    <property type="protein sequence ID" value="KXT49480.1"/>
    <property type="molecule type" value="Genomic_DNA"/>
</dbReference>
<evidence type="ECO:0000313" key="1">
    <source>
        <dbReference type="EMBL" id="KXT49480.1"/>
    </source>
</evidence>
<proteinExistence type="predicted"/>
<dbReference type="PATRIC" id="fig|329854.7.peg.2630"/>
<reference evidence="1 2" key="1">
    <citation type="submission" date="2016-02" db="EMBL/GenBank/DDBJ databases">
        <authorList>
            <person name="Wen L."/>
            <person name="He K."/>
            <person name="Yang H."/>
        </authorList>
    </citation>
    <scope>NUCLEOTIDE SEQUENCE [LARGE SCALE GENOMIC DNA]</scope>
    <source>
        <strain evidence="1 2">KLE1704</strain>
    </source>
</reference>
<sequence>MVSYTAQDGILNGKGNHASVDMQAFCGGKVRNVSVMDKGMLRGADVK</sequence>
<dbReference type="Proteomes" id="UP000070319">
    <property type="component" value="Unassembled WGS sequence"/>
</dbReference>
<organism evidence="1">
    <name type="scientific">Bacteroides intestinalis</name>
    <dbReference type="NCBI Taxonomy" id="329854"/>
    <lineage>
        <taxon>Bacteria</taxon>
        <taxon>Pseudomonadati</taxon>
        <taxon>Bacteroidota</taxon>
        <taxon>Bacteroidia</taxon>
        <taxon>Bacteroidales</taxon>
        <taxon>Bacteroidaceae</taxon>
        <taxon>Bacteroides</taxon>
    </lineage>
</organism>
<name>A0A139LDJ2_9BACE</name>
<dbReference type="AlphaFoldDB" id="A0A139LDJ2"/>
<gene>
    <name evidence="1" type="ORF">HMPREF2531_02583</name>
</gene>
<accession>A0A139LDJ2</accession>
<comment type="caution">
    <text evidence="1">The sequence shown here is derived from an EMBL/GenBank/DDBJ whole genome shotgun (WGS) entry which is preliminary data.</text>
</comment>